<feature type="region of interest" description="Disordered" evidence="1">
    <location>
        <begin position="1"/>
        <end position="35"/>
    </location>
</feature>
<dbReference type="RefSeq" id="WP_039405358.1">
    <property type="nucleotide sequence ID" value="NZ_CP010310.2"/>
</dbReference>
<evidence type="ECO:0000313" key="2">
    <source>
        <dbReference type="EMBL" id="AJC19816.1"/>
    </source>
</evidence>
<accession>A0ABN4ETR8</accession>
<sequence length="113" mass="11938">MDAASAQQAGAGAEKRSAPQDASSGGEAIFMPPPAKILRQKTGASNRKVKITAAMLQTWKALGQARIKAAGGLDGVARRDNVRAAAMRNYLRADGHLTLRGEVRLRKAGTRPM</sequence>
<organism evidence="2 3">
    <name type="scientific">Pandoraea pulmonicola</name>
    <dbReference type="NCBI Taxonomy" id="93221"/>
    <lineage>
        <taxon>Bacteria</taxon>
        <taxon>Pseudomonadati</taxon>
        <taxon>Pseudomonadota</taxon>
        <taxon>Betaproteobacteria</taxon>
        <taxon>Burkholderiales</taxon>
        <taxon>Burkholderiaceae</taxon>
        <taxon>Pandoraea</taxon>
    </lineage>
</organism>
<proteinExistence type="predicted"/>
<dbReference type="Proteomes" id="UP000035086">
    <property type="component" value="Chromosome"/>
</dbReference>
<reference evidence="2" key="1">
    <citation type="submission" date="2016-11" db="EMBL/GenBank/DDBJ databases">
        <title>Complete Genome Sequencing of Pandoraea pulmonicola DSM 16583.</title>
        <authorList>
            <person name="Chan K.-G."/>
        </authorList>
    </citation>
    <scope>NUCLEOTIDE SEQUENCE</scope>
    <source>
        <strain evidence="2">DSM 16583</strain>
    </source>
</reference>
<name>A0ABN4ETR8_PANPU</name>
<keyword evidence="3" id="KW-1185">Reference proteome</keyword>
<gene>
    <name evidence="2" type="ORF">RO07_03725</name>
</gene>
<feature type="compositionally biased region" description="Low complexity" evidence="1">
    <location>
        <begin position="1"/>
        <end position="12"/>
    </location>
</feature>
<protein>
    <submittedName>
        <fullName evidence="2">Uncharacterized protein</fullName>
    </submittedName>
</protein>
<dbReference type="EMBL" id="CP010310">
    <property type="protein sequence ID" value="AJC19816.1"/>
    <property type="molecule type" value="Genomic_DNA"/>
</dbReference>
<evidence type="ECO:0000256" key="1">
    <source>
        <dbReference type="SAM" id="MobiDB-lite"/>
    </source>
</evidence>
<evidence type="ECO:0000313" key="3">
    <source>
        <dbReference type="Proteomes" id="UP000035086"/>
    </source>
</evidence>